<dbReference type="Proteomes" id="UP000321577">
    <property type="component" value="Unassembled WGS sequence"/>
</dbReference>
<dbReference type="RefSeq" id="WP_146852285.1">
    <property type="nucleotide sequence ID" value="NZ_BKAG01000029.1"/>
</dbReference>
<accession>A0A512MCC7</accession>
<dbReference type="EMBL" id="BKAG01000029">
    <property type="protein sequence ID" value="GEP44388.1"/>
    <property type="molecule type" value="Genomic_DNA"/>
</dbReference>
<evidence type="ECO:0000256" key="1">
    <source>
        <dbReference type="ARBA" id="ARBA00022737"/>
    </source>
</evidence>
<dbReference type="PANTHER" id="PTHR44858">
    <property type="entry name" value="TETRATRICOPEPTIDE REPEAT PROTEIN 6"/>
    <property type="match status" value="1"/>
</dbReference>
<dbReference type="InterPro" id="IPR019734">
    <property type="entry name" value="TPR_rpt"/>
</dbReference>
<evidence type="ECO:0000313" key="3">
    <source>
        <dbReference type="EMBL" id="GEP44388.1"/>
    </source>
</evidence>
<dbReference type="OrthoDB" id="568585at2"/>
<dbReference type="SMART" id="SM00028">
    <property type="entry name" value="TPR"/>
    <property type="match status" value="3"/>
</dbReference>
<dbReference type="PANTHER" id="PTHR44858:SF1">
    <property type="entry name" value="UDP-N-ACETYLGLUCOSAMINE--PEPTIDE N-ACETYLGLUCOSAMINYLTRANSFERASE SPINDLY-RELATED"/>
    <property type="match status" value="1"/>
</dbReference>
<keyword evidence="1" id="KW-0677">Repeat</keyword>
<organism evidence="3 4">
    <name type="scientific">Brevifollis gellanilyticus</name>
    <dbReference type="NCBI Taxonomy" id="748831"/>
    <lineage>
        <taxon>Bacteria</taxon>
        <taxon>Pseudomonadati</taxon>
        <taxon>Verrucomicrobiota</taxon>
        <taxon>Verrucomicrobiia</taxon>
        <taxon>Verrucomicrobiales</taxon>
        <taxon>Verrucomicrobiaceae</taxon>
    </lineage>
</organism>
<comment type="caution">
    <text evidence="3">The sequence shown here is derived from an EMBL/GenBank/DDBJ whole genome shotgun (WGS) entry which is preliminary data.</text>
</comment>
<dbReference type="InterPro" id="IPR011990">
    <property type="entry name" value="TPR-like_helical_dom_sf"/>
</dbReference>
<sequence>MRRLAFILTLMLPLSQASGHGAYHDELLRIGHELETKPEDSSLYRQRAVLHMGHEDWQAALVDLERVDRLQPDASDTNGLRGQALNLAKQWAAAQAVLSQHLTLHPDDGDALFQRGRARRHLDDKQAAVTDYRAAFEKEGARQTEQVSEIAEVIAEQDGADEAAFFLEQVLVKAGNEPGLLQQVIDLYLRSGQVEPALRHLESLQRVMPRPEPIMARRAQILSEAGRQAEAREAWTSLRTHLLALPNLDRGTAAMSQLLQQADQALGVTTLAPVSAPPAAPAPSPSLPKP</sequence>
<evidence type="ECO:0000256" key="2">
    <source>
        <dbReference type="ARBA" id="ARBA00022803"/>
    </source>
</evidence>
<proteinExistence type="predicted"/>
<gene>
    <name evidence="3" type="ORF">BGE01nite_36790</name>
</gene>
<dbReference type="Gene3D" id="1.25.40.10">
    <property type="entry name" value="Tetratricopeptide repeat domain"/>
    <property type="match status" value="1"/>
</dbReference>
<keyword evidence="4" id="KW-1185">Reference proteome</keyword>
<reference evidence="3 4" key="1">
    <citation type="submission" date="2019-07" db="EMBL/GenBank/DDBJ databases">
        <title>Whole genome shotgun sequence of Brevifollis gellanilyticus NBRC 108608.</title>
        <authorList>
            <person name="Hosoyama A."/>
            <person name="Uohara A."/>
            <person name="Ohji S."/>
            <person name="Ichikawa N."/>
        </authorList>
    </citation>
    <scope>NUCLEOTIDE SEQUENCE [LARGE SCALE GENOMIC DNA]</scope>
    <source>
        <strain evidence="3 4">NBRC 108608</strain>
    </source>
</reference>
<dbReference type="SUPFAM" id="SSF48452">
    <property type="entry name" value="TPR-like"/>
    <property type="match status" value="2"/>
</dbReference>
<keyword evidence="2" id="KW-0802">TPR repeat</keyword>
<evidence type="ECO:0000313" key="4">
    <source>
        <dbReference type="Proteomes" id="UP000321577"/>
    </source>
</evidence>
<name>A0A512MCC7_9BACT</name>
<protein>
    <submittedName>
        <fullName evidence="3">Uncharacterized protein</fullName>
    </submittedName>
</protein>
<dbReference type="InterPro" id="IPR050498">
    <property type="entry name" value="Ycf3"/>
</dbReference>
<dbReference type="AlphaFoldDB" id="A0A512MCC7"/>